<organism evidence="1 2">
    <name type="scientific">Dyella caseinilytica</name>
    <dbReference type="NCBI Taxonomy" id="1849581"/>
    <lineage>
        <taxon>Bacteria</taxon>
        <taxon>Pseudomonadati</taxon>
        <taxon>Pseudomonadota</taxon>
        <taxon>Gammaproteobacteria</taxon>
        <taxon>Lysobacterales</taxon>
        <taxon>Rhodanobacteraceae</taxon>
        <taxon>Dyella</taxon>
    </lineage>
</organism>
<evidence type="ECO:0000313" key="1">
    <source>
        <dbReference type="EMBL" id="QRN55358.1"/>
    </source>
</evidence>
<protein>
    <submittedName>
        <fullName evidence="1">Uncharacterized protein</fullName>
    </submittedName>
</protein>
<gene>
    <name evidence="1" type="ORF">ISN74_08565</name>
</gene>
<reference evidence="1 2" key="1">
    <citation type="submission" date="2020-10" db="EMBL/GenBank/DDBJ databases">
        <title>Phylogeny of dyella-like bacteria.</title>
        <authorList>
            <person name="Fu J."/>
        </authorList>
    </citation>
    <scope>NUCLEOTIDE SEQUENCE [LARGE SCALE GENOMIC DNA]</scope>
    <source>
        <strain evidence="1 2">DHOB09</strain>
    </source>
</reference>
<proteinExistence type="predicted"/>
<sequence length="75" mass="8030">MTRALALFRCVIGKKSHSAVDALGEMIKAMGERVAADQYFRIARRLSCGNGGEQAQLVADAAEACIRLLGDYVAT</sequence>
<dbReference type="Proteomes" id="UP000663181">
    <property type="component" value="Chromosome"/>
</dbReference>
<accession>A0ABX7GXY9</accession>
<evidence type="ECO:0000313" key="2">
    <source>
        <dbReference type="Proteomes" id="UP000663181"/>
    </source>
</evidence>
<dbReference type="EMBL" id="CP064030">
    <property type="protein sequence ID" value="QRN55358.1"/>
    <property type="molecule type" value="Genomic_DNA"/>
</dbReference>
<name>A0ABX7GXY9_9GAMM</name>
<keyword evidence="2" id="KW-1185">Reference proteome</keyword>